<feature type="transmembrane region" description="Helical" evidence="7">
    <location>
        <begin position="223"/>
        <end position="241"/>
    </location>
</feature>
<proteinExistence type="predicted"/>
<feature type="domain" description="Phosphatidic acid phosphatase type 2/haloperoxidase" evidence="8">
    <location>
        <begin position="128"/>
        <end position="238"/>
    </location>
</feature>
<dbReference type="EMBL" id="PZKF01000008">
    <property type="protein sequence ID" value="PTE18264.1"/>
    <property type="molecule type" value="Genomic_DNA"/>
</dbReference>
<dbReference type="SMART" id="SM00014">
    <property type="entry name" value="acidPPc"/>
    <property type="match status" value="1"/>
</dbReference>
<comment type="caution">
    <text evidence="9">The sequence shown here is derived from an EMBL/GenBank/DDBJ whole genome shotgun (WGS) entry which is preliminary data.</text>
</comment>
<evidence type="ECO:0000256" key="3">
    <source>
        <dbReference type="ARBA" id="ARBA00022692"/>
    </source>
</evidence>
<feature type="transmembrane region" description="Helical" evidence="7">
    <location>
        <begin position="125"/>
        <end position="144"/>
    </location>
</feature>
<dbReference type="PANTHER" id="PTHR14969:SF62">
    <property type="entry name" value="DECAPRENYLPHOSPHORYL-5-PHOSPHORIBOSE PHOSPHATASE RV3807C-RELATED"/>
    <property type="match status" value="1"/>
</dbReference>
<evidence type="ECO:0000313" key="9">
    <source>
        <dbReference type="EMBL" id="PTE18264.1"/>
    </source>
</evidence>
<evidence type="ECO:0000256" key="2">
    <source>
        <dbReference type="ARBA" id="ARBA00022475"/>
    </source>
</evidence>
<keyword evidence="5 7" id="KW-1133">Transmembrane helix</keyword>
<dbReference type="InterPro" id="IPR036938">
    <property type="entry name" value="PAP2/HPO_sf"/>
</dbReference>
<dbReference type="Proteomes" id="UP000241899">
    <property type="component" value="Unassembled WGS sequence"/>
</dbReference>
<evidence type="ECO:0000256" key="7">
    <source>
        <dbReference type="SAM" id="Phobius"/>
    </source>
</evidence>
<dbReference type="Pfam" id="PF01569">
    <property type="entry name" value="PAP2"/>
    <property type="match status" value="1"/>
</dbReference>
<dbReference type="GO" id="GO:0016787">
    <property type="term" value="F:hydrolase activity"/>
    <property type="evidence" value="ECO:0007669"/>
    <property type="project" value="UniProtKB-KW"/>
</dbReference>
<keyword evidence="2" id="KW-1003">Cell membrane</keyword>
<dbReference type="SUPFAM" id="SSF48317">
    <property type="entry name" value="Acid phosphatase/Vanadium-dependent haloperoxidase"/>
    <property type="match status" value="1"/>
</dbReference>
<dbReference type="GO" id="GO:0005886">
    <property type="term" value="C:plasma membrane"/>
    <property type="evidence" value="ECO:0007669"/>
    <property type="project" value="UniProtKB-SubCell"/>
</dbReference>
<dbReference type="OrthoDB" id="9780507at2"/>
<dbReference type="PANTHER" id="PTHR14969">
    <property type="entry name" value="SPHINGOSINE-1-PHOSPHATE PHOSPHOHYDROLASE"/>
    <property type="match status" value="1"/>
</dbReference>
<dbReference type="AlphaFoldDB" id="A0A2T4JK42"/>
<evidence type="ECO:0000256" key="5">
    <source>
        <dbReference type="ARBA" id="ARBA00022989"/>
    </source>
</evidence>
<feature type="transmembrane region" description="Helical" evidence="7">
    <location>
        <begin position="198"/>
        <end position="217"/>
    </location>
</feature>
<feature type="transmembrane region" description="Helical" evidence="7">
    <location>
        <begin position="48"/>
        <end position="71"/>
    </location>
</feature>
<dbReference type="Gene3D" id="1.20.144.10">
    <property type="entry name" value="Phosphatidic acid phosphatase type 2/haloperoxidase"/>
    <property type="match status" value="2"/>
</dbReference>
<keyword evidence="4" id="KW-0378">Hydrolase</keyword>
<evidence type="ECO:0000313" key="10">
    <source>
        <dbReference type="Proteomes" id="UP000241899"/>
    </source>
</evidence>
<evidence type="ECO:0000256" key="4">
    <source>
        <dbReference type="ARBA" id="ARBA00022801"/>
    </source>
</evidence>
<organism evidence="9 10">
    <name type="scientific">Phaeovulum veldkampii DSM 11550</name>
    <dbReference type="NCBI Taxonomy" id="1185920"/>
    <lineage>
        <taxon>Bacteria</taxon>
        <taxon>Pseudomonadati</taxon>
        <taxon>Pseudomonadota</taxon>
        <taxon>Alphaproteobacteria</taxon>
        <taxon>Rhodobacterales</taxon>
        <taxon>Paracoccaceae</taxon>
        <taxon>Phaeovulum</taxon>
    </lineage>
</organism>
<feature type="transmembrane region" description="Helical" evidence="7">
    <location>
        <begin position="91"/>
        <end position="109"/>
    </location>
</feature>
<accession>A0A2T4JK42</accession>
<keyword evidence="6 7" id="KW-0472">Membrane</keyword>
<comment type="subcellular location">
    <subcellularLocation>
        <location evidence="1">Cell membrane</location>
        <topology evidence="1">Multi-pass membrane protein</topology>
    </subcellularLocation>
</comment>
<keyword evidence="3 7" id="KW-0812">Transmembrane</keyword>
<dbReference type="InterPro" id="IPR000326">
    <property type="entry name" value="PAP2/HPO"/>
</dbReference>
<gene>
    <name evidence="9" type="ORF">C5F46_04780</name>
</gene>
<evidence type="ECO:0000256" key="6">
    <source>
        <dbReference type="ARBA" id="ARBA00023136"/>
    </source>
</evidence>
<keyword evidence="10" id="KW-1185">Reference proteome</keyword>
<evidence type="ECO:0000256" key="1">
    <source>
        <dbReference type="ARBA" id="ARBA00004651"/>
    </source>
</evidence>
<name>A0A2T4JK42_9RHOB</name>
<evidence type="ECO:0000259" key="8">
    <source>
        <dbReference type="SMART" id="SM00014"/>
    </source>
</evidence>
<reference evidence="9 10" key="1">
    <citation type="submission" date="2018-03" db="EMBL/GenBank/DDBJ databases">
        <title>Rhodobacter veldkampii.</title>
        <authorList>
            <person name="Meyer T.E."/>
            <person name="Miller S."/>
            <person name="Lodha T."/>
            <person name="Gandham S."/>
            <person name="Chintalapati S."/>
            <person name="Chintalapati V.R."/>
        </authorList>
    </citation>
    <scope>NUCLEOTIDE SEQUENCE [LARGE SCALE GENOMIC DNA]</scope>
    <source>
        <strain evidence="9 10">DSM 11550</strain>
    </source>
</reference>
<protein>
    <recommendedName>
        <fullName evidence="8">Phosphatidic acid phosphatase type 2/haloperoxidase domain-containing protein</fullName>
    </recommendedName>
</protein>
<sequence length="297" mass="31841">MRGSTMKRGRLALLIDLPTPSEDRPPKRNPPKPGPVALLLHGQSRASLAVAFLIGMFLVVLFLDPPVHQLALSLDPDLRSVLRTLTRLGNSAWPLGFGLLAFAVLRLLLPQARGRAKVALRRAQACVLLLMTAVAGSGLLASLFKNMIGRARPTMPEGGVFDFSVLAFQPGWASFPSGHATTAMAMMTVLAMIWPRHALALVFTGALIALTRGLIGVHWLSDVLAGMTLGALVTLALRQRIDGQRRRALLSPAMAALAAAALRDGGQNIWHHGTDVARSRGTFCLRDDGPQLLDKAK</sequence>